<keyword evidence="1" id="KW-1133">Transmembrane helix</keyword>
<feature type="domain" description="DUF5658" evidence="2">
    <location>
        <begin position="31"/>
        <end position="123"/>
    </location>
</feature>
<proteinExistence type="predicted"/>
<dbReference type="AlphaFoldDB" id="A0A1H3DN40"/>
<evidence type="ECO:0000313" key="4">
    <source>
        <dbReference type="Proteomes" id="UP000199170"/>
    </source>
</evidence>
<organism evidence="3 4">
    <name type="scientific">Halobellus clavatus</name>
    <dbReference type="NCBI Taxonomy" id="660517"/>
    <lineage>
        <taxon>Archaea</taxon>
        <taxon>Methanobacteriati</taxon>
        <taxon>Methanobacteriota</taxon>
        <taxon>Stenosarchaea group</taxon>
        <taxon>Halobacteria</taxon>
        <taxon>Halobacteriales</taxon>
        <taxon>Haloferacaceae</taxon>
        <taxon>Halobellus</taxon>
    </lineage>
</organism>
<sequence>MIPRLTALSETYVSLDDTPFDARTFTRLWLLALATYGVGDVVTTIALIEYSPTVSEANALIRLSIDHLGLLGLVLLKYLAFGVAIGISLLGAADADRFLYYLPPIVLSLAGAFTTVYNARLMLG</sequence>
<dbReference type="OrthoDB" id="270892at2157"/>
<keyword evidence="4" id="KW-1185">Reference proteome</keyword>
<dbReference type="EMBL" id="FNPB01000001">
    <property type="protein sequence ID" value="SDX67084.1"/>
    <property type="molecule type" value="Genomic_DNA"/>
</dbReference>
<dbReference type="Proteomes" id="UP000199170">
    <property type="component" value="Unassembled WGS sequence"/>
</dbReference>
<feature type="transmembrane region" description="Helical" evidence="1">
    <location>
        <begin position="68"/>
        <end position="92"/>
    </location>
</feature>
<reference evidence="4" key="1">
    <citation type="submission" date="2016-10" db="EMBL/GenBank/DDBJ databases">
        <authorList>
            <person name="Varghese N."/>
            <person name="Submissions S."/>
        </authorList>
    </citation>
    <scope>NUCLEOTIDE SEQUENCE [LARGE SCALE GENOMIC DNA]</scope>
    <source>
        <strain evidence="4">CGMCC 1.10118</strain>
    </source>
</reference>
<feature type="transmembrane region" description="Helical" evidence="1">
    <location>
        <begin position="28"/>
        <end position="48"/>
    </location>
</feature>
<evidence type="ECO:0000256" key="1">
    <source>
        <dbReference type="SAM" id="Phobius"/>
    </source>
</evidence>
<protein>
    <recommendedName>
        <fullName evidence="2">DUF5658 domain-containing protein</fullName>
    </recommendedName>
</protein>
<dbReference type="RefSeq" id="WP_089765039.1">
    <property type="nucleotide sequence ID" value="NZ_FNPB01000001.1"/>
</dbReference>
<dbReference type="InterPro" id="IPR043717">
    <property type="entry name" value="DUF5658"/>
</dbReference>
<feature type="transmembrane region" description="Helical" evidence="1">
    <location>
        <begin position="98"/>
        <end position="119"/>
    </location>
</feature>
<evidence type="ECO:0000313" key="3">
    <source>
        <dbReference type="EMBL" id="SDX67084.1"/>
    </source>
</evidence>
<keyword evidence="1" id="KW-0472">Membrane</keyword>
<accession>A0A1H3DN40</accession>
<evidence type="ECO:0000259" key="2">
    <source>
        <dbReference type="Pfam" id="PF18902"/>
    </source>
</evidence>
<dbReference type="Pfam" id="PF18902">
    <property type="entry name" value="DUF5658"/>
    <property type="match status" value="1"/>
</dbReference>
<name>A0A1H3DN40_9EURY</name>
<gene>
    <name evidence="3" type="ORF">SAMN04487946_101638</name>
</gene>
<keyword evidence="1" id="KW-0812">Transmembrane</keyword>